<dbReference type="InterPro" id="IPR036390">
    <property type="entry name" value="WH_DNA-bd_sf"/>
</dbReference>
<evidence type="ECO:0000256" key="1">
    <source>
        <dbReference type="ARBA" id="ARBA00023015"/>
    </source>
</evidence>
<evidence type="ECO:0000259" key="5">
    <source>
        <dbReference type="PROSITE" id="PS51078"/>
    </source>
</evidence>
<evidence type="ECO:0000259" key="4">
    <source>
        <dbReference type="PROSITE" id="PS51077"/>
    </source>
</evidence>
<dbReference type="InterPro" id="IPR050707">
    <property type="entry name" value="HTH_MetabolicPath_Reg"/>
</dbReference>
<dbReference type="Pfam" id="PF09339">
    <property type="entry name" value="HTH_IclR"/>
    <property type="match status" value="1"/>
</dbReference>
<sequence length="252" mass="28105">MAVKSAERVLRIFELLESSSDGLTNKDISERLNYAPSSTIALLQTMAENGYLIADEQKKYSLGGKLVSLGAVAASRFDIGRMATPYLKHLMQTLGETCFLGVLSQGEIVYIAKENCERTINTNAQIGSRKPVYCTGLGKAFLSFLPPEESRDIMNGLDFKAFTENTVRNKEELRKQLQEFRLQGYAIDDQEIEEGLWCLAVPVYDGYHRMVAAISVSGPKARMIDKKELIAGEMLKAGKTLSRELGYQKEEK</sequence>
<evidence type="ECO:0000256" key="2">
    <source>
        <dbReference type="ARBA" id="ARBA00023125"/>
    </source>
</evidence>
<dbReference type="InterPro" id="IPR014757">
    <property type="entry name" value="Tscrpt_reg_IclR_C"/>
</dbReference>
<dbReference type="Proteomes" id="UP000245845">
    <property type="component" value="Unassembled WGS sequence"/>
</dbReference>
<protein>
    <submittedName>
        <fullName evidence="6">IclR family transcriptional regulator</fullName>
    </submittedName>
</protein>
<evidence type="ECO:0000313" key="7">
    <source>
        <dbReference type="Proteomes" id="UP000245845"/>
    </source>
</evidence>
<accession>A0A2Y9BM24</accession>
<dbReference type="PROSITE" id="PS51077">
    <property type="entry name" value="HTH_ICLR"/>
    <property type="match status" value="1"/>
</dbReference>
<keyword evidence="7" id="KW-1185">Reference proteome</keyword>
<feature type="domain" description="IclR-ED" evidence="5">
    <location>
        <begin position="65"/>
        <end position="247"/>
    </location>
</feature>
<keyword evidence="1" id="KW-0805">Transcription regulation</keyword>
<dbReference type="Gene3D" id="3.30.450.40">
    <property type="match status" value="1"/>
</dbReference>
<dbReference type="GO" id="GO:0003700">
    <property type="term" value="F:DNA-binding transcription factor activity"/>
    <property type="evidence" value="ECO:0007669"/>
    <property type="project" value="TreeGrafter"/>
</dbReference>
<reference evidence="6 7" key="1">
    <citation type="submission" date="2018-05" db="EMBL/GenBank/DDBJ databases">
        <title>The Hungate 1000. A catalogue of reference genomes from the rumen microbiome.</title>
        <authorList>
            <person name="Kelly W."/>
        </authorList>
    </citation>
    <scope>NUCLEOTIDE SEQUENCE [LARGE SCALE GENOMIC DNA]</scope>
    <source>
        <strain evidence="6 7">NLAE-zl-C242</strain>
    </source>
</reference>
<dbReference type="EMBL" id="QGDL01000020">
    <property type="protein sequence ID" value="PWJ21486.1"/>
    <property type="molecule type" value="Genomic_DNA"/>
</dbReference>
<dbReference type="RefSeq" id="WP_109733689.1">
    <property type="nucleotide sequence ID" value="NZ_BAAACK010000021.1"/>
</dbReference>
<feature type="domain" description="HTH iclR-type" evidence="4">
    <location>
        <begin position="3"/>
        <end position="64"/>
    </location>
</feature>
<comment type="caution">
    <text evidence="6">The sequence shown here is derived from an EMBL/GenBank/DDBJ whole genome shotgun (WGS) entry which is preliminary data.</text>
</comment>
<evidence type="ECO:0000313" key="6">
    <source>
        <dbReference type="EMBL" id="PWJ21486.1"/>
    </source>
</evidence>
<proteinExistence type="predicted"/>
<dbReference type="InterPro" id="IPR029016">
    <property type="entry name" value="GAF-like_dom_sf"/>
</dbReference>
<keyword evidence="2" id="KW-0238">DNA-binding</keyword>
<dbReference type="GO" id="GO:0045892">
    <property type="term" value="P:negative regulation of DNA-templated transcription"/>
    <property type="evidence" value="ECO:0007669"/>
    <property type="project" value="TreeGrafter"/>
</dbReference>
<dbReference type="AlphaFoldDB" id="A0A2Y9BM24"/>
<dbReference type="OrthoDB" id="9791752at2"/>
<evidence type="ECO:0000256" key="3">
    <source>
        <dbReference type="ARBA" id="ARBA00023163"/>
    </source>
</evidence>
<organism evidence="6 7">
    <name type="scientific">Faecalicatena orotica</name>
    <dbReference type="NCBI Taxonomy" id="1544"/>
    <lineage>
        <taxon>Bacteria</taxon>
        <taxon>Bacillati</taxon>
        <taxon>Bacillota</taxon>
        <taxon>Clostridia</taxon>
        <taxon>Lachnospirales</taxon>
        <taxon>Lachnospiraceae</taxon>
        <taxon>Faecalicatena</taxon>
    </lineage>
</organism>
<keyword evidence="3" id="KW-0804">Transcription</keyword>
<dbReference type="PANTHER" id="PTHR30136:SF35">
    <property type="entry name" value="HTH-TYPE TRANSCRIPTIONAL REGULATOR RV1719"/>
    <property type="match status" value="1"/>
</dbReference>
<dbReference type="GO" id="GO:0003677">
    <property type="term" value="F:DNA binding"/>
    <property type="evidence" value="ECO:0007669"/>
    <property type="project" value="UniProtKB-KW"/>
</dbReference>
<dbReference type="SMART" id="SM00346">
    <property type="entry name" value="HTH_ICLR"/>
    <property type="match status" value="1"/>
</dbReference>
<name>A0A2Y9BM24_9FIRM</name>
<dbReference type="InterPro" id="IPR005471">
    <property type="entry name" value="Tscrpt_reg_IclR_N"/>
</dbReference>
<dbReference type="Pfam" id="PF01614">
    <property type="entry name" value="IclR_C"/>
    <property type="match status" value="1"/>
</dbReference>
<gene>
    <name evidence="6" type="ORF">A8806_12055</name>
</gene>
<dbReference type="SUPFAM" id="SSF55781">
    <property type="entry name" value="GAF domain-like"/>
    <property type="match status" value="1"/>
</dbReference>
<dbReference type="Gene3D" id="1.10.10.10">
    <property type="entry name" value="Winged helix-like DNA-binding domain superfamily/Winged helix DNA-binding domain"/>
    <property type="match status" value="1"/>
</dbReference>
<dbReference type="PROSITE" id="PS51078">
    <property type="entry name" value="ICLR_ED"/>
    <property type="match status" value="1"/>
</dbReference>
<dbReference type="PANTHER" id="PTHR30136">
    <property type="entry name" value="HELIX-TURN-HELIX TRANSCRIPTIONAL REGULATOR, ICLR FAMILY"/>
    <property type="match status" value="1"/>
</dbReference>
<dbReference type="SUPFAM" id="SSF46785">
    <property type="entry name" value="Winged helix' DNA-binding domain"/>
    <property type="match status" value="1"/>
</dbReference>
<dbReference type="InterPro" id="IPR036388">
    <property type="entry name" value="WH-like_DNA-bd_sf"/>
</dbReference>